<dbReference type="InterPro" id="IPR023293">
    <property type="entry name" value="dGTP_triP_hydro_central_sf"/>
</dbReference>
<dbReference type="InterPro" id="IPR006674">
    <property type="entry name" value="HD_domain"/>
</dbReference>
<sequence length="448" mass="50645">MNWKQLLSAKRWGYESRAINEQFDARSEFQRDYDRLIFSSPFRRLQNKTQVFPLPGAVFVHNRLTHSLEVASVGRSLGRLFYNLMKEQHPNIDAEVPFLQEVGNIISAACLSHDLGNPAFGHSGEAAISTFFTEGKGQKYQEMVTKEQWEDLSHFEGNANALRILTHAFNGKDPKGFALTYTSLAAIVKYPCAAIDGHVKSSHHRKKYGFFDTEIGTFEKIATELGLERDPANPKGYLRHPLVYLVEAADDICYNIIDLEDAHHLKILSYKEVEELLLPLCAGEDLRERLDALEDTASRVALLRAKAINTLIWACAKVFAENQDKFLSGTFEKPLMDALSPEIVDQLRVISKISVARIYNAPTVVQIEIAGFKVMNALLEEFVPAYLKANKSMFDRKLVAMIPEQFHTDKEDTYSKIRAVLDFVSGMTDVYAVELYRKIQGISIASLE</sequence>
<dbReference type="PANTHER" id="PTHR11373:SF32">
    <property type="entry name" value="DEOXYGUANOSINETRIPHOSPHATE TRIPHOSPHOHYDROLASE"/>
    <property type="match status" value="1"/>
</dbReference>
<keyword evidence="1" id="KW-0378">Hydrolase</keyword>
<dbReference type="NCBIfam" id="TIGR01353">
    <property type="entry name" value="dGTP_triPase"/>
    <property type="match status" value="1"/>
</dbReference>
<organism evidence="3 4">
    <name type="scientific">Sphingobacterium lactis</name>
    <dbReference type="NCBI Taxonomy" id="797291"/>
    <lineage>
        <taxon>Bacteria</taxon>
        <taxon>Pseudomonadati</taxon>
        <taxon>Bacteroidota</taxon>
        <taxon>Sphingobacteriia</taxon>
        <taxon>Sphingobacteriales</taxon>
        <taxon>Sphingobacteriaceae</taxon>
        <taxon>Sphingobacterium</taxon>
    </lineage>
</organism>
<proteinExistence type="predicted"/>
<dbReference type="Pfam" id="PF13286">
    <property type="entry name" value="HD_assoc"/>
    <property type="match status" value="1"/>
</dbReference>
<gene>
    <name evidence="3" type="ORF">SAMN05421877_101106</name>
</gene>
<keyword evidence="4" id="KW-1185">Reference proteome</keyword>
<dbReference type="SMART" id="SM00471">
    <property type="entry name" value="HDc"/>
    <property type="match status" value="1"/>
</dbReference>
<dbReference type="GO" id="GO:0006203">
    <property type="term" value="P:dGTP catabolic process"/>
    <property type="evidence" value="ECO:0007669"/>
    <property type="project" value="TreeGrafter"/>
</dbReference>
<dbReference type="AlphaFoldDB" id="A0A1H5S031"/>
<dbReference type="Proteomes" id="UP000236731">
    <property type="component" value="Unassembled WGS sequence"/>
</dbReference>
<dbReference type="Gene3D" id="1.10.3410.10">
    <property type="entry name" value="putative deoxyguanosinetriphosphate triphosphohydrolase like domain"/>
    <property type="match status" value="1"/>
</dbReference>
<dbReference type="Gene3D" id="1.10.3210.10">
    <property type="entry name" value="Hypothetical protein af1432"/>
    <property type="match status" value="1"/>
</dbReference>
<reference evidence="4" key="1">
    <citation type="submission" date="2016-10" db="EMBL/GenBank/DDBJ databases">
        <authorList>
            <person name="Varghese N."/>
            <person name="Submissions S."/>
        </authorList>
    </citation>
    <scope>NUCLEOTIDE SEQUENCE [LARGE SCALE GENOMIC DNA]</scope>
    <source>
        <strain evidence="4">DSM 22361</strain>
    </source>
</reference>
<dbReference type="EMBL" id="FNUT01000001">
    <property type="protein sequence ID" value="SEF43258.1"/>
    <property type="molecule type" value="Genomic_DNA"/>
</dbReference>
<dbReference type="InterPro" id="IPR027432">
    <property type="entry name" value="dGTP_triphosphohydrolase_C"/>
</dbReference>
<dbReference type="InterPro" id="IPR050135">
    <property type="entry name" value="dGTPase-like"/>
</dbReference>
<dbReference type="Gene3D" id="1.10.3550.10">
    <property type="entry name" value="eoxyguanosinetriphosphate triphosphohydrolase domain-like"/>
    <property type="match status" value="1"/>
</dbReference>
<evidence type="ECO:0000256" key="1">
    <source>
        <dbReference type="ARBA" id="ARBA00022801"/>
    </source>
</evidence>
<dbReference type="InterPro" id="IPR003607">
    <property type="entry name" value="HD/PDEase_dom"/>
</dbReference>
<dbReference type="Pfam" id="PF01966">
    <property type="entry name" value="HD"/>
    <property type="match status" value="1"/>
</dbReference>
<protein>
    <submittedName>
        <fullName evidence="3">dGTPase</fullName>
    </submittedName>
</protein>
<dbReference type="InterPro" id="IPR006261">
    <property type="entry name" value="dGTPase"/>
</dbReference>
<accession>A0A1H5S031</accession>
<dbReference type="InterPro" id="IPR026875">
    <property type="entry name" value="PHydrolase_assoc_dom"/>
</dbReference>
<dbReference type="SUPFAM" id="SSF109604">
    <property type="entry name" value="HD-domain/PDEase-like"/>
    <property type="match status" value="1"/>
</dbReference>
<evidence type="ECO:0000313" key="4">
    <source>
        <dbReference type="Proteomes" id="UP000236731"/>
    </source>
</evidence>
<dbReference type="RefSeq" id="WP_103904782.1">
    <property type="nucleotide sequence ID" value="NZ_CP049246.1"/>
</dbReference>
<dbReference type="NCBIfam" id="NF002205">
    <property type="entry name" value="PRK01096.1"/>
    <property type="match status" value="1"/>
</dbReference>
<evidence type="ECO:0000313" key="3">
    <source>
        <dbReference type="EMBL" id="SEF43258.1"/>
    </source>
</evidence>
<feature type="domain" description="HD/PDEase" evidence="2">
    <location>
        <begin position="59"/>
        <end position="264"/>
    </location>
</feature>
<dbReference type="OrthoDB" id="9803619at2"/>
<dbReference type="GO" id="GO:0008832">
    <property type="term" value="F:dGTPase activity"/>
    <property type="evidence" value="ECO:0007669"/>
    <property type="project" value="TreeGrafter"/>
</dbReference>
<dbReference type="PANTHER" id="PTHR11373">
    <property type="entry name" value="DEOXYNUCLEOSIDE TRIPHOSPHATE TRIPHOSPHOHYDROLASE"/>
    <property type="match status" value="1"/>
</dbReference>
<evidence type="ECO:0000259" key="2">
    <source>
        <dbReference type="SMART" id="SM00471"/>
    </source>
</evidence>
<name>A0A1H5S031_9SPHI</name>